<accession>A0A2L0II54</accession>
<dbReference type="EMBL" id="CP026377">
    <property type="protein sequence ID" value="AUX94253.1"/>
    <property type="molecule type" value="Genomic_DNA"/>
</dbReference>
<gene>
    <name evidence="1" type="ORF">C2E15_15000</name>
</gene>
<evidence type="ECO:0000313" key="2">
    <source>
        <dbReference type="Proteomes" id="UP000238365"/>
    </source>
</evidence>
<reference evidence="1 2" key="1">
    <citation type="submission" date="2018-01" db="EMBL/GenBank/DDBJ databases">
        <title>Complete and assembled Genome of Pantoea gaviniae DSM22758T.</title>
        <authorList>
            <person name="Stevens M.J.A."/>
            <person name="Zurfluh K."/>
            <person name="Stephan R."/>
        </authorList>
    </citation>
    <scope>NUCLEOTIDE SEQUENCE [LARGE SCALE GENOMIC DNA]</scope>
    <source>
        <strain evidence="1 2">DSM 22758</strain>
    </source>
</reference>
<name>A0A2L0II54_9GAMM</name>
<dbReference type="InterPro" id="IPR008712">
    <property type="entry name" value="NinF"/>
</dbReference>
<evidence type="ECO:0000313" key="1">
    <source>
        <dbReference type="EMBL" id="AUX94253.1"/>
    </source>
</evidence>
<organism evidence="1 2">
    <name type="scientific">Mixta gaviniae</name>
    <dbReference type="NCBI Taxonomy" id="665914"/>
    <lineage>
        <taxon>Bacteria</taxon>
        <taxon>Pseudomonadati</taxon>
        <taxon>Pseudomonadota</taxon>
        <taxon>Gammaproteobacteria</taxon>
        <taxon>Enterobacterales</taxon>
        <taxon>Erwiniaceae</taxon>
        <taxon>Mixta</taxon>
    </lineage>
</organism>
<dbReference type="Pfam" id="PF05810">
    <property type="entry name" value="NinF"/>
    <property type="match status" value="1"/>
</dbReference>
<proteinExistence type="predicted"/>
<dbReference type="AlphaFoldDB" id="A0A2L0II54"/>
<evidence type="ECO:0008006" key="3">
    <source>
        <dbReference type="Google" id="ProtNLM"/>
    </source>
</evidence>
<keyword evidence="2" id="KW-1185">Reference proteome</keyword>
<dbReference type="Proteomes" id="UP000238365">
    <property type="component" value="Chromosome"/>
</dbReference>
<sequence>MTQHEDPTCADCGMPLSPDETFVCSDCCAFYTIFRDPNYYDIGGDNAKGD</sequence>
<dbReference type="OrthoDB" id="6624659at2"/>
<dbReference type="RefSeq" id="WP_104958085.1">
    <property type="nucleotide sequence ID" value="NZ_CP026377.1"/>
</dbReference>
<protein>
    <recommendedName>
        <fullName evidence="3">NinF family protein</fullName>
    </recommendedName>
</protein>
<dbReference type="KEGG" id="pgz:C2E15_15000"/>